<evidence type="ECO:0000256" key="3">
    <source>
        <dbReference type="ARBA" id="ARBA00023125"/>
    </source>
</evidence>
<dbReference type="OrthoDB" id="110033at2"/>
<evidence type="ECO:0000256" key="2">
    <source>
        <dbReference type="ARBA" id="ARBA00023015"/>
    </source>
</evidence>
<feature type="domain" description="HTH lysR-type" evidence="5">
    <location>
        <begin position="1"/>
        <end position="58"/>
    </location>
</feature>
<dbReference type="SUPFAM" id="SSF46785">
    <property type="entry name" value="Winged helix' DNA-binding domain"/>
    <property type="match status" value="1"/>
</dbReference>
<keyword evidence="4" id="KW-0804">Transcription</keyword>
<evidence type="ECO:0000256" key="4">
    <source>
        <dbReference type="ARBA" id="ARBA00023163"/>
    </source>
</evidence>
<dbReference type="GO" id="GO:0043565">
    <property type="term" value="F:sequence-specific DNA binding"/>
    <property type="evidence" value="ECO:0007669"/>
    <property type="project" value="TreeGrafter"/>
</dbReference>
<dbReference type="Proteomes" id="UP000325161">
    <property type="component" value="Chromosome"/>
</dbReference>
<dbReference type="Pfam" id="PF00126">
    <property type="entry name" value="HTH_1"/>
    <property type="match status" value="1"/>
</dbReference>
<organism evidence="6 7">
    <name type="scientific">Pigmentiphaga aceris</name>
    <dbReference type="NCBI Taxonomy" id="1940612"/>
    <lineage>
        <taxon>Bacteria</taxon>
        <taxon>Pseudomonadati</taxon>
        <taxon>Pseudomonadota</taxon>
        <taxon>Betaproteobacteria</taxon>
        <taxon>Burkholderiales</taxon>
        <taxon>Alcaligenaceae</taxon>
        <taxon>Pigmentiphaga</taxon>
    </lineage>
</organism>
<evidence type="ECO:0000313" key="6">
    <source>
        <dbReference type="EMBL" id="QEI09042.1"/>
    </source>
</evidence>
<dbReference type="Gene3D" id="3.40.190.290">
    <property type="match status" value="1"/>
</dbReference>
<dbReference type="InterPro" id="IPR000847">
    <property type="entry name" value="LysR_HTH_N"/>
</dbReference>
<dbReference type="Pfam" id="PF03466">
    <property type="entry name" value="LysR_substrate"/>
    <property type="match status" value="1"/>
</dbReference>
<keyword evidence="7" id="KW-1185">Reference proteome</keyword>
<proteinExistence type="inferred from homology"/>
<evidence type="ECO:0000256" key="1">
    <source>
        <dbReference type="ARBA" id="ARBA00009437"/>
    </source>
</evidence>
<accession>A0A5C0B374</accession>
<keyword evidence="2" id="KW-0805">Transcription regulation</keyword>
<dbReference type="GO" id="GO:0010628">
    <property type="term" value="P:positive regulation of gene expression"/>
    <property type="evidence" value="ECO:0007669"/>
    <property type="project" value="TreeGrafter"/>
</dbReference>
<sequence length="305" mass="33422">MNMRHVEAFRAVMISGSVVGAAKLLDVTQPGVSRTISLLEMRLGYELFERRGRRLVPTAEAEALYREVEQSYVGIERINQAALDIRFHRAGALRIATLPALGQWVVPRAIADFLDARPKVTVFVQTLNSRQIAELVATRQFDLGVVELPLSRAGTEVHPLPPSRMVAVMPIGHRLADRSILSLKDLADERMVLHSHHSYVRYQIDDAYSKLGIAPNVVVETPTSSIACALAAAGTGVTLVARWTALPLIGTQVAAIPIQEMLHSQYGIIVPADTRPMTLASEFAALLADYMSPEREAGSLETEVR</sequence>
<evidence type="ECO:0000313" key="7">
    <source>
        <dbReference type="Proteomes" id="UP000325161"/>
    </source>
</evidence>
<dbReference type="InterPro" id="IPR005119">
    <property type="entry name" value="LysR_subst-bd"/>
</dbReference>
<reference evidence="6 7" key="1">
    <citation type="submission" date="2019-08" db="EMBL/GenBank/DDBJ databases">
        <title>Amphibian skin-associated Pigmentiphaga: genome sequence and occurrence across geography and hosts.</title>
        <authorList>
            <person name="Bletz M.C."/>
            <person name="Bunk B."/>
            <person name="Sproeer C."/>
            <person name="Biwer P."/>
            <person name="Reiter S."/>
            <person name="Rabemananjara F.C.E."/>
            <person name="Schulz S."/>
            <person name="Overmann J."/>
            <person name="Vences M."/>
        </authorList>
    </citation>
    <scope>NUCLEOTIDE SEQUENCE [LARGE SCALE GENOMIC DNA]</scope>
    <source>
        <strain evidence="6 7">Mada1488</strain>
    </source>
</reference>
<dbReference type="InterPro" id="IPR036388">
    <property type="entry name" value="WH-like_DNA-bd_sf"/>
</dbReference>
<gene>
    <name evidence="6" type="ORF">FXN63_00490</name>
</gene>
<dbReference type="PROSITE" id="PS50931">
    <property type="entry name" value="HTH_LYSR"/>
    <property type="match status" value="1"/>
</dbReference>
<evidence type="ECO:0000259" key="5">
    <source>
        <dbReference type="PROSITE" id="PS50931"/>
    </source>
</evidence>
<dbReference type="PRINTS" id="PR00039">
    <property type="entry name" value="HTHLYSR"/>
</dbReference>
<dbReference type="CDD" id="cd08415">
    <property type="entry name" value="PBP2_LysR_opines_like"/>
    <property type="match status" value="1"/>
</dbReference>
<name>A0A5C0B374_9BURK</name>
<dbReference type="InterPro" id="IPR037424">
    <property type="entry name" value="NocR_PBP2"/>
</dbReference>
<dbReference type="PANTHER" id="PTHR30427">
    <property type="entry name" value="TRANSCRIPTIONAL ACTIVATOR PROTEIN LYSR"/>
    <property type="match status" value="1"/>
</dbReference>
<keyword evidence="3" id="KW-0238">DNA-binding</keyword>
<dbReference type="AlphaFoldDB" id="A0A5C0B374"/>
<comment type="similarity">
    <text evidence="1">Belongs to the LysR transcriptional regulatory family.</text>
</comment>
<dbReference type="InterPro" id="IPR036390">
    <property type="entry name" value="WH_DNA-bd_sf"/>
</dbReference>
<dbReference type="KEGG" id="pacr:FXN63_00490"/>
<dbReference type="Gene3D" id="1.10.10.10">
    <property type="entry name" value="Winged helix-like DNA-binding domain superfamily/Winged helix DNA-binding domain"/>
    <property type="match status" value="1"/>
</dbReference>
<dbReference type="GO" id="GO:0003700">
    <property type="term" value="F:DNA-binding transcription factor activity"/>
    <property type="evidence" value="ECO:0007669"/>
    <property type="project" value="InterPro"/>
</dbReference>
<dbReference type="PANTHER" id="PTHR30427:SF1">
    <property type="entry name" value="TRANSCRIPTIONAL ACTIVATOR PROTEIN LYSR"/>
    <property type="match status" value="1"/>
</dbReference>
<dbReference type="EMBL" id="CP043046">
    <property type="protein sequence ID" value="QEI09042.1"/>
    <property type="molecule type" value="Genomic_DNA"/>
</dbReference>
<protein>
    <submittedName>
        <fullName evidence="6">LysR family transcriptional regulator</fullName>
    </submittedName>
</protein>
<dbReference type="SUPFAM" id="SSF53850">
    <property type="entry name" value="Periplasmic binding protein-like II"/>
    <property type="match status" value="1"/>
</dbReference>